<dbReference type="AlphaFoldDB" id="A0A098DPV7"/>
<dbReference type="Proteomes" id="UP000070720">
    <property type="component" value="Chromosome 4"/>
</dbReference>
<accession>A0A098DPV7</accession>
<gene>
    <name evidence="1" type="ORF">FGRAMPH1_01T23999</name>
</gene>
<keyword evidence="3" id="KW-1185">Reference proteome</keyword>
<name>A0A098DPV7_GIBZE</name>
<reference evidence="2" key="4">
    <citation type="submission" date="2017-01" db="UniProtKB">
        <authorList>
            <consortium name="EnsemblFungi"/>
        </authorList>
    </citation>
    <scope>IDENTIFICATION</scope>
    <source>
        <strain evidence="2">PH-1 / ATCC MYA-4620 / FGSC 9075 / NRRL 31084</strain>
    </source>
</reference>
<evidence type="ECO:0000313" key="2">
    <source>
        <dbReference type="EnsemblFungi" id="CEF83382"/>
    </source>
</evidence>
<protein>
    <submittedName>
        <fullName evidence="1">Chromosome 4, complete genome</fullName>
    </submittedName>
</protein>
<dbReference type="VEuPathDB" id="FungiDB:FGRAMPH1_01G23999"/>
<evidence type="ECO:0000313" key="1">
    <source>
        <dbReference type="EMBL" id="CEF83382.1"/>
    </source>
</evidence>
<sequence>MVTTVVTLSLVSRKTRNVRDQVLVSDHDVSAVAQQRGAHVQTGRFCNSKGPYILTCLGWLCYLLSTSAPGQYPSEPMVWAEHSQEHG</sequence>
<dbReference type="InParanoid" id="A0A098DPV7"/>
<evidence type="ECO:0000313" key="3">
    <source>
        <dbReference type="Proteomes" id="UP000070720"/>
    </source>
</evidence>
<organism evidence="1 3">
    <name type="scientific">Gibberella zeae (strain ATCC MYA-4620 / CBS 123657 / FGSC 9075 / NRRL 31084 / PH-1)</name>
    <name type="common">Wheat head blight fungus</name>
    <name type="synonym">Fusarium graminearum</name>
    <dbReference type="NCBI Taxonomy" id="229533"/>
    <lineage>
        <taxon>Eukaryota</taxon>
        <taxon>Fungi</taxon>
        <taxon>Dikarya</taxon>
        <taxon>Ascomycota</taxon>
        <taxon>Pezizomycotina</taxon>
        <taxon>Sordariomycetes</taxon>
        <taxon>Hypocreomycetidae</taxon>
        <taxon>Hypocreales</taxon>
        <taxon>Nectriaceae</taxon>
        <taxon>Fusarium</taxon>
    </lineage>
</organism>
<reference evidence="2 3" key="2">
    <citation type="journal article" date="2010" name="Nature">
        <title>Comparative genomics reveals mobile pathogenicity chromosomes in Fusarium.</title>
        <authorList>
            <person name="Ma L.J."/>
            <person name="van der Does H.C."/>
            <person name="Borkovich K.A."/>
            <person name="Coleman J.J."/>
            <person name="Daboussi M.J."/>
            <person name="Di Pietro A."/>
            <person name="Dufresne M."/>
            <person name="Freitag M."/>
            <person name="Grabherr M."/>
            <person name="Henrissat B."/>
            <person name="Houterman P.M."/>
            <person name="Kang S."/>
            <person name="Shim W.B."/>
            <person name="Woloshuk C."/>
            <person name="Xie X."/>
            <person name="Xu J.R."/>
            <person name="Antoniw J."/>
            <person name="Baker S.E."/>
            <person name="Bluhm B.H."/>
            <person name="Breakspear A."/>
            <person name="Brown D.W."/>
            <person name="Butchko R.A."/>
            <person name="Chapman S."/>
            <person name="Coulson R."/>
            <person name="Coutinho P.M."/>
            <person name="Danchin E.G."/>
            <person name="Diener A."/>
            <person name="Gale L.R."/>
            <person name="Gardiner D.M."/>
            <person name="Goff S."/>
            <person name="Hammond-Kosack K.E."/>
            <person name="Hilburn K."/>
            <person name="Hua-Van A."/>
            <person name="Jonkers W."/>
            <person name="Kazan K."/>
            <person name="Kodira C.D."/>
            <person name="Koehrsen M."/>
            <person name="Kumar L."/>
            <person name="Lee Y.H."/>
            <person name="Li L."/>
            <person name="Manners J.M."/>
            <person name="Miranda-Saavedra D."/>
            <person name="Mukherjee M."/>
            <person name="Park G."/>
            <person name="Park J."/>
            <person name="Park S.Y."/>
            <person name="Proctor R.H."/>
            <person name="Regev A."/>
            <person name="Ruiz-Roldan M.C."/>
            <person name="Sain D."/>
            <person name="Sakthikumar S."/>
            <person name="Sykes S."/>
            <person name="Schwartz D.C."/>
            <person name="Turgeon B.G."/>
            <person name="Wapinski I."/>
            <person name="Yoder O."/>
            <person name="Young S."/>
            <person name="Zeng Q."/>
            <person name="Zhou S."/>
            <person name="Galagan J."/>
            <person name="Cuomo C.A."/>
            <person name="Kistler H.C."/>
            <person name="Rep M."/>
        </authorList>
    </citation>
    <scope>GENOME REANNOTATION</scope>
    <source>
        <strain evidence="3">ATCC MYA-4620 / CBS 123657 / FGSC 9075 / NRRL 31084 / PH-1</strain>
        <strain evidence="2">PH-1 / ATCC MYA-4620 / FGSC 9075 / NRRL 31084</strain>
    </source>
</reference>
<dbReference type="EMBL" id="HG970335">
    <property type="protein sequence ID" value="CEF83382.1"/>
    <property type="molecule type" value="Genomic_DNA"/>
</dbReference>
<proteinExistence type="predicted"/>
<dbReference type="EnsemblFungi" id="CEF83382">
    <property type="protein sequence ID" value="CEF83382"/>
    <property type="gene ID" value="FGRRES_15412"/>
</dbReference>
<reference evidence="2 3" key="1">
    <citation type="journal article" date="2007" name="Science">
        <title>The Fusarium graminearum genome reveals a link between localized polymorphism and pathogen specialization.</title>
        <authorList>
            <person name="Cuomo C.A."/>
            <person name="Gueldener U."/>
            <person name="Xu J.-R."/>
            <person name="Trail F."/>
            <person name="Turgeon B.G."/>
            <person name="Di Pietro A."/>
            <person name="Walton J.D."/>
            <person name="Ma L.-J."/>
            <person name="Baker S.E."/>
            <person name="Rep M."/>
            <person name="Adam G."/>
            <person name="Antoniw J."/>
            <person name="Baldwin T."/>
            <person name="Calvo S.E."/>
            <person name="Chang Y.-L."/>
            <person name="DeCaprio D."/>
            <person name="Gale L.R."/>
            <person name="Gnerre S."/>
            <person name="Goswami R.S."/>
            <person name="Hammond-Kosack K."/>
            <person name="Harris L.J."/>
            <person name="Hilburn K."/>
            <person name="Kennell J.C."/>
            <person name="Kroken S."/>
            <person name="Magnuson J.K."/>
            <person name="Mannhaupt G."/>
            <person name="Mauceli E.W."/>
            <person name="Mewes H.-W."/>
            <person name="Mitterbauer R."/>
            <person name="Muehlbauer G."/>
            <person name="Muensterkoetter M."/>
            <person name="Nelson D."/>
            <person name="O'Donnell K."/>
            <person name="Ouellet T."/>
            <person name="Qi W."/>
            <person name="Quesneville H."/>
            <person name="Roncero M.I.G."/>
            <person name="Seong K.-Y."/>
            <person name="Tetko I.V."/>
            <person name="Urban M."/>
            <person name="Waalwijk C."/>
            <person name="Ward T.J."/>
            <person name="Yao J."/>
            <person name="Birren B.W."/>
            <person name="Kistler H.C."/>
        </authorList>
    </citation>
    <scope>NUCLEOTIDE SEQUENCE [LARGE SCALE GENOMIC DNA]</scope>
    <source>
        <strain evidence="3">ATCC MYA-4620 / CBS 123657 / FGSC 9075 / NRRL 31084 / PH-1</strain>
        <strain evidence="2">PH-1 / ATCC MYA-4620 / FGSC 9075 / NRRL 31084</strain>
    </source>
</reference>
<reference evidence="1 3" key="3">
    <citation type="journal article" date="2015" name="BMC Genomics">
        <title>The completed genome sequence of the pathogenic ascomycete fungus Fusarium graminearum.</title>
        <authorList>
            <person name="King R."/>
            <person name="Urban M."/>
            <person name="Hammond-Kosack M.C."/>
            <person name="Hassani-Pak K."/>
            <person name="Hammond-Kosack K.E."/>
        </authorList>
    </citation>
    <scope>NUCLEOTIDE SEQUENCE [LARGE SCALE GENOMIC DNA]</scope>
    <source>
        <strain evidence="3">ATCC MYA-4620 / CBS 123657 / FGSC 9075 / NRRL 31084 / PH-1</strain>
        <strain evidence="1">PH-1</strain>
    </source>
</reference>
<accession>A0A0E0SAB9</accession>